<evidence type="ECO:0000256" key="1">
    <source>
        <dbReference type="ARBA" id="ARBA00004651"/>
    </source>
</evidence>
<dbReference type="eggNOG" id="COG0477">
    <property type="taxonomic scope" value="Bacteria"/>
</dbReference>
<comment type="subcellular location">
    <subcellularLocation>
        <location evidence="1">Cell membrane</location>
        <topology evidence="1">Multi-pass membrane protein</topology>
    </subcellularLocation>
</comment>
<feature type="transmembrane region" description="Helical" evidence="7">
    <location>
        <begin position="175"/>
        <end position="196"/>
    </location>
</feature>
<dbReference type="STRING" id="84531.LA76x_0499"/>
<evidence type="ECO:0000256" key="4">
    <source>
        <dbReference type="ARBA" id="ARBA00022692"/>
    </source>
</evidence>
<dbReference type="Gene3D" id="1.20.1720.10">
    <property type="entry name" value="Multidrug resistance protein D"/>
    <property type="match status" value="1"/>
</dbReference>
<feature type="transmembrane region" description="Helical" evidence="7">
    <location>
        <begin position="372"/>
        <end position="395"/>
    </location>
</feature>
<dbReference type="PANTHER" id="PTHR42718">
    <property type="entry name" value="MAJOR FACILITATOR SUPERFAMILY MULTIDRUG TRANSPORTER MFSC"/>
    <property type="match status" value="1"/>
</dbReference>
<keyword evidence="4 7" id="KW-0812">Transmembrane</keyword>
<evidence type="ECO:0000313" key="9">
    <source>
        <dbReference type="EMBL" id="ALN78660.1"/>
    </source>
</evidence>
<feature type="transmembrane region" description="Helical" evidence="7">
    <location>
        <begin position="83"/>
        <end position="104"/>
    </location>
</feature>
<sequence length="434" mass="44957">MLVMLDATLAALALVCVQADLNAPLEDAQWVITSYLIAIAVSLPTSTWFGHRFGHGRIWGVALAAFIAASIGCAFAASLDALIAARIAQGLAAGILLPTGHAILVGGAERDQLGRVLGVVGTLISLAAAIGPGIGGWLVDVASWRWLFWINVPLGAIAAVWAAKVMPAGRAQHGLKLPLGQFFLIVTGLPLALYGASEITSRYPSGNGWLFIGGGAMLLALFIAVARTSPSSLLALDLMRNPQFRASSLLAVGNSANLFGGLLLFPLYFHAQQEMSYSQIGMMLVFMGAGTSSALYLAGHLVDRFGPRPVVLAGAAMLAMSAAPFALLSVPSDIAAMLMFVRGIGLAWTTNPTTAAAYAAVDRKDIGGAATLVNIVQRVSGALGAVAVVAAIGWLDGGGGRGEVRAMGLMVVLPLLQAWWGTYLTGYRAVREPG</sequence>
<dbReference type="Proteomes" id="UP000060787">
    <property type="component" value="Chromosome"/>
</dbReference>
<dbReference type="SUPFAM" id="SSF103473">
    <property type="entry name" value="MFS general substrate transporter"/>
    <property type="match status" value="1"/>
</dbReference>
<feature type="transmembrane region" description="Helical" evidence="7">
    <location>
        <begin position="144"/>
        <end position="163"/>
    </location>
</feature>
<reference evidence="9 10" key="1">
    <citation type="journal article" date="2015" name="BMC Genomics">
        <title>Comparative genomics and metabolic profiling of the genus Lysobacter.</title>
        <authorList>
            <person name="de Bruijn I."/>
            <person name="Cheng X."/>
            <person name="de Jager V."/>
            <person name="Exposito R.G."/>
            <person name="Watrous J."/>
            <person name="Patel N."/>
            <person name="Postma J."/>
            <person name="Dorrestein P.C."/>
            <person name="Kobayashi D."/>
            <person name="Raaijmakers J.M."/>
        </authorList>
    </citation>
    <scope>NUCLEOTIDE SEQUENCE [LARGE SCALE GENOMIC DNA]</scope>
    <source>
        <strain evidence="9 10">76</strain>
    </source>
</reference>
<dbReference type="PATRIC" id="fig|84531.8.peg.520"/>
<name>A0A0S2F553_LYSAN</name>
<keyword evidence="6 7" id="KW-0472">Membrane</keyword>
<dbReference type="Gene3D" id="1.20.1250.20">
    <property type="entry name" value="MFS general substrate transporter like domains"/>
    <property type="match status" value="1"/>
</dbReference>
<dbReference type="KEGG" id="lab:LA76x_0499"/>
<feature type="transmembrane region" description="Helical" evidence="7">
    <location>
        <begin position="29"/>
        <end position="51"/>
    </location>
</feature>
<dbReference type="AlphaFoldDB" id="A0A0S2F553"/>
<dbReference type="Pfam" id="PF07690">
    <property type="entry name" value="MFS_1"/>
    <property type="match status" value="1"/>
</dbReference>
<dbReference type="GO" id="GO:0022857">
    <property type="term" value="F:transmembrane transporter activity"/>
    <property type="evidence" value="ECO:0007669"/>
    <property type="project" value="InterPro"/>
</dbReference>
<feature type="transmembrane region" description="Helical" evidence="7">
    <location>
        <begin position="310"/>
        <end position="328"/>
    </location>
</feature>
<keyword evidence="3" id="KW-1003">Cell membrane</keyword>
<dbReference type="PROSITE" id="PS50850">
    <property type="entry name" value="MFS"/>
    <property type="match status" value="1"/>
</dbReference>
<proteinExistence type="predicted"/>
<feature type="transmembrane region" description="Helical" evidence="7">
    <location>
        <begin position="247"/>
        <end position="268"/>
    </location>
</feature>
<evidence type="ECO:0000256" key="7">
    <source>
        <dbReference type="SAM" id="Phobius"/>
    </source>
</evidence>
<feature type="transmembrane region" description="Helical" evidence="7">
    <location>
        <begin position="58"/>
        <end position="77"/>
    </location>
</feature>
<feature type="transmembrane region" description="Helical" evidence="7">
    <location>
        <begin position="334"/>
        <end position="360"/>
    </location>
</feature>
<feature type="domain" description="Major facilitator superfamily (MFS) profile" evidence="8">
    <location>
        <begin position="1"/>
        <end position="434"/>
    </location>
</feature>
<dbReference type="InterPro" id="IPR020846">
    <property type="entry name" value="MFS_dom"/>
</dbReference>
<protein>
    <submittedName>
        <fullName evidence="9">Major Facilitator Superfamily protein</fullName>
    </submittedName>
</protein>
<evidence type="ECO:0000256" key="5">
    <source>
        <dbReference type="ARBA" id="ARBA00022989"/>
    </source>
</evidence>
<gene>
    <name evidence="9" type="ORF">LA76x_0499</name>
</gene>
<dbReference type="InterPro" id="IPR011701">
    <property type="entry name" value="MFS"/>
</dbReference>
<keyword evidence="10" id="KW-1185">Reference proteome</keyword>
<organism evidence="9 10">
    <name type="scientific">Lysobacter antibioticus</name>
    <dbReference type="NCBI Taxonomy" id="84531"/>
    <lineage>
        <taxon>Bacteria</taxon>
        <taxon>Pseudomonadati</taxon>
        <taxon>Pseudomonadota</taxon>
        <taxon>Gammaproteobacteria</taxon>
        <taxon>Lysobacterales</taxon>
        <taxon>Lysobacteraceae</taxon>
        <taxon>Lysobacter</taxon>
    </lineage>
</organism>
<keyword evidence="2" id="KW-0813">Transport</keyword>
<evidence type="ECO:0000313" key="10">
    <source>
        <dbReference type="Proteomes" id="UP000060787"/>
    </source>
</evidence>
<feature type="transmembrane region" description="Helical" evidence="7">
    <location>
        <begin position="407"/>
        <end position="430"/>
    </location>
</feature>
<dbReference type="GO" id="GO:0005886">
    <property type="term" value="C:plasma membrane"/>
    <property type="evidence" value="ECO:0007669"/>
    <property type="project" value="UniProtKB-SubCell"/>
</dbReference>
<keyword evidence="5 7" id="KW-1133">Transmembrane helix</keyword>
<evidence type="ECO:0000256" key="6">
    <source>
        <dbReference type="ARBA" id="ARBA00023136"/>
    </source>
</evidence>
<accession>A0A0S2F553</accession>
<evidence type="ECO:0000259" key="8">
    <source>
        <dbReference type="PROSITE" id="PS50850"/>
    </source>
</evidence>
<dbReference type="InterPro" id="IPR036259">
    <property type="entry name" value="MFS_trans_sf"/>
</dbReference>
<feature type="transmembrane region" description="Helical" evidence="7">
    <location>
        <begin position="116"/>
        <end position="138"/>
    </location>
</feature>
<feature type="transmembrane region" description="Helical" evidence="7">
    <location>
        <begin position="280"/>
        <end position="298"/>
    </location>
</feature>
<evidence type="ECO:0000256" key="3">
    <source>
        <dbReference type="ARBA" id="ARBA00022475"/>
    </source>
</evidence>
<evidence type="ECO:0000256" key="2">
    <source>
        <dbReference type="ARBA" id="ARBA00022448"/>
    </source>
</evidence>
<feature type="transmembrane region" description="Helical" evidence="7">
    <location>
        <begin position="208"/>
        <end position="226"/>
    </location>
</feature>
<dbReference type="EMBL" id="CP011129">
    <property type="protein sequence ID" value="ALN78660.1"/>
    <property type="molecule type" value="Genomic_DNA"/>
</dbReference>
<dbReference type="PANTHER" id="PTHR42718:SF46">
    <property type="entry name" value="BLR6921 PROTEIN"/>
    <property type="match status" value="1"/>
</dbReference>